<dbReference type="GO" id="GO:0005524">
    <property type="term" value="F:ATP binding"/>
    <property type="evidence" value="ECO:0007669"/>
    <property type="project" value="UniProtKB-KW"/>
</dbReference>
<evidence type="ECO:0000256" key="8">
    <source>
        <dbReference type="ARBA" id="ARBA00023012"/>
    </source>
</evidence>
<name>S0FNY5_RUMCE</name>
<proteinExistence type="predicted"/>
<comment type="catalytic activity">
    <reaction evidence="1">
        <text>ATP + protein L-histidine = ADP + protein N-phospho-L-histidine.</text>
        <dbReference type="EC" id="2.7.13.3"/>
    </reaction>
</comment>
<evidence type="ECO:0000256" key="2">
    <source>
        <dbReference type="ARBA" id="ARBA00012438"/>
    </source>
</evidence>
<dbReference type="SUPFAM" id="SSF47384">
    <property type="entry name" value="Homodimeric domain of signal transducing histidine kinase"/>
    <property type="match status" value="1"/>
</dbReference>
<reference evidence="10 11" key="1">
    <citation type="journal article" date="2013" name="Genome Announc.">
        <title>Draft Genome Sequence of the Cellulolytic, Mesophilic, Anaerobic Bacterium Clostridium termitidis Strain CT1112 (DSM 5398).</title>
        <authorList>
            <person name="Lal S."/>
            <person name="Ramachandran U."/>
            <person name="Zhang X."/>
            <person name="Munir R."/>
            <person name="Sparling R."/>
            <person name="Levin D.B."/>
        </authorList>
    </citation>
    <scope>NUCLEOTIDE SEQUENCE [LARGE SCALE GENOMIC DNA]</scope>
    <source>
        <strain evidence="10 11">CT1112</strain>
    </source>
</reference>
<dbReference type="eggNOG" id="COG3284">
    <property type="taxonomic scope" value="Bacteria"/>
</dbReference>
<dbReference type="SMART" id="SM00388">
    <property type="entry name" value="HisKA"/>
    <property type="match status" value="1"/>
</dbReference>
<dbReference type="InterPro" id="IPR003018">
    <property type="entry name" value="GAF"/>
</dbReference>
<dbReference type="InterPro" id="IPR004358">
    <property type="entry name" value="Sig_transdc_His_kin-like_C"/>
</dbReference>
<dbReference type="Gene3D" id="1.10.287.130">
    <property type="match status" value="1"/>
</dbReference>
<dbReference type="PANTHER" id="PTHR43065">
    <property type="entry name" value="SENSOR HISTIDINE KINASE"/>
    <property type="match status" value="1"/>
</dbReference>
<dbReference type="CDD" id="cd00075">
    <property type="entry name" value="HATPase"/>
    <property type="match status" value="1"/>
</dbReference>
<dbReference type="SUPFAM" id="SSF55874">
    <property type="entry name" value="ATPase domain of HSP90 chaperone/DNA topoisomerase II/histidine kinase"/>
    <property type="match status" value="1"/>
</dbReference>
<evidence type="ECO:0000256" key="4">
    <source>
        <dbReference type="ARBA" id="ARBA00022679"/>
    </source>
</evidence>
<dbReference type="eggNOG" id="COG0642">
    <property type="taxonomic scope" value="Bacteria"/>
</dbReference>
<organism evidence="10 11">
    <name type="scientific">Ruminiclostridium cellobioparum subsp. termitidis CT1112</name>
    <dbReference type="NCBI Taxonomy" id="1195236"/>
    <lineage>
        <taxon>Bacteria</taxon>
        <taxon>Bacillati</taxon>
        <taxon>Bacillota</taxon>
        <taxon>Clostridia</taxon>
        <taxon>Eubacteriales</taxon>
        <taxon>Oscillospiraceae</taxon>
        <taxon>Ruminiclostridium</taxon>
    </lineage>
</organism>
<accession>S0FNY5</accession>
<keyword evidence="7" id="KW-0067">ATP-binding</keyword>
<evidence type="ECO:0000256" key="3">
    <source>
        <dbReference type="ARBA" id="ARBA00022553"/>
    </source>
</evidence>
<dbReference type="InterPro" id="IPR036097">
    <property type="entry name" value="HisK_dim/P_sf"/>
</dbReference>
<evidence type="ECO:0000259" key="9">
    <source>
        <dbReference type="PROSITE" id="PS50109"/>
    </source>
</evidence>
<sequence>MSRIVSVRKICLKGVNKLYIENTANVSEREMIREWNMLKEAIDHEPALRSITIKAWDRCKKHNVDPEKLKFVYLEDGELKKKLIGLDFLVQTAKSYLEYLSLSLTGIPHVVALLDSEGWVLDIKGPVEDFGGKKSGQCAGACWKEEYIGNNGGGTCLLEDESVFIYGMEHYGNIYKPFSCLGVPIHKDNKLIGAISIAVLNEYAHPARLTIAMACVDAIEKEIAGIPSKPKTTKGIGKSIATAELMATAVHDLKNPLASIRGLAQLGTLTSTSKKEHGYFDRIIKQVDALHRSVVDLQNIFKPEARVELQPAEIIRQVIEEIQPDCEMNNIKLSFINCFGGKLKIHHKVFKRALENLVKNAVQVITRDGKIEIEISDQNNDVLISVNDNGPGIPDEIKEKLFQPFVYHRKDGTGLGLFMVYHAITEVHDGEIWFESTAGKGTTFYIKLPKD</sequence>
<evidence type="ECO:0000313" key="11">
    <source>
        <dbReference type="Proteomes" id="UP000014155"/>
    </source>
</evidence>
<gene>
    <name evidence="10" type="ORF">CTER_5577</name>
</gene>
<dbReference type="PANTHER" id="PTHR43065:SF10">
    <property type="entry name" value="PEROXIDE STRESS-ACTIVATED HISTIDINE KINASE MAK3"/>
    <property type="match status" value="1"/>
</dbReference>
<dbReference type="PROSITE" id="PS50109">
    <property type="entry name" value="HIS_KIN"/>
    <property type="match status" value="1"/>
</dbReference>
<feature type="domain" description="Histidine kinase" evidence="9">
    <location>
        <begin position="248"/>
        <end position="451"/>
    </location>
</feature>
<dbReference type="InterPro" id="IPR003661">
    <property type="entry name" value="HisK_dim/P_dom"/>
</dbReference>
<dbReference type="InterPro" id="IPR003594">
    <property type="entry name" value="HATPase_dom"/>
</dbReference>
<dbReference type="STRING" id="1195236.CTER_5577"/>
<evidence type="ECO:0000256" key="1">
    <source>
        <dbReference type="ARBA" id="ARBA00000085"/>
    </source>
</evidence>
<evidence type="ECO:0000313" key="10">
    <source>
        <dbReference type="EMBL" id="EMS73930.1"/>
    </source>
</evidence>
<dbReference type="PRINTS" id="PR00344">
    <property type="entry name" value="BCTRLSENSOR"/>
</dbReference>
<dbReference type="Pfam" id="PF01590">
    <property type="entry name" value="GAF"/>
    <property type="match status" value="1"/>
</dbReference>
<dbReference type="Proteomes" id="UP000014155">
    <property type="component" value="Unassembled WGS sequence"/>
</dbReference>
<evidence type="ECO:0000256" key="7">
    <source>
        <dbReference type="ARBA" id="ARBA00022840"/>
    </source>
</evidence>
<keyword evidence="8" id="KW-0902">Two-component regulatory system</keyword>
<dbReference type="GO" id="GO:0000155">
    <property type="term" value="F:phosphorelay sensor kinase activity"/>
    <property type="evidence" value="ECO:0007669"/>
    <property type="project" value="InterPro"/>
</dbReference>
<dbReference type="AlphaFoldDB" id="S0FNY5"/>
<keyword evidence="6 10" id="KW-0418">Kinase</keyword>
<dbReference type="Pfam" id="PF02518">
    <property type="entry name" value="HATPase_c"/>
    <property type="match status" value="1"/>
</dbReference>
<dbReference type="CDD" id="cd00082">
    <property type="entry name" value="HisKA"/>
    <property type="match status" value="1"/>
</dbReference>
<protein>
    <recommendedName>
        <fullName evidence="2">histidine kinase</fullName>
        <ecNumber evidence="2">2.7.13.3</ecNumber>
    </recommendedName>
</protein>
<dbReference type="Gene3D" id="3.30.565.10">
    <property type="entry name" value="Histidine kinase-like ATPase, C-terminal domain"/>
    <property type="match status" value="1"/>
</dbReference>
<evidence type="ECO:0000256" key="5">
    <source>
        <dbReference type="ARBA" id="ARBA00022741"/>
    </source>
</evidence>
<dbReference type="EC" id="2.7.13.3" evidence="2"/>
<dbReference type="InterPro" id="IPR029016">
    <property type="entry name" value="GAF-like_dom_sf"/>
</dbReference>
<evidence type="ECO:0000256" key="6">
    <source>
        <dbReference type="ARBA" id="ARBA00022777"/>
    </source>
</evidence>
<dbReference type="EMBL" id="AORV01000010">
    <property type="protein sequence ID" value="EMS73930.1"/>
    <property type="molecule type" value="Genomic_DNA"/>
</dbReference>
<keyword evidence="5" id="KW-0547">Nucleotide-binding</keyword>
<dbReference type="InterPro" id="IPR036890">
    <property type="entry name" value="HATPase_C_sf"/>
</dbReference>
<keyword evidence="3" id="KW-0597">Phosphoprotein</keyword>
<keyword evidence="4" id="KW-0808">Transferase</keyword>
<comment type="caution">
    <text evidence="10">The sequence shown here is derived from an EMBL/GenBank/DDBJ whole genome shotgun (WGS) entry which is preliminary data.</text>
</comment>
<keyword evidence="11" id="KW-1185">Reference proteome</keyword>
<dbReference type="Pfam" id="PF00512">
    <property type="entry name" value="HisKA"/>
    <property type="match status" value="1"/>
</dbReference>
<dbReference type="InterPro" id="IPR005467">
    <property type="entry name" value="His_kinase_dom"/>
</dbReference>
<dbReference type="PATRIC" id="fig|1195236.3.peg.380"/>
<dbReference type="SMART" id="SM00387">
    <property type="entry name" value="HATPase_c"/>
    <property type="match status" value="1"/>
</dbReference>
<dbReference type="Gene3D" id="3.30.450.40">
    <property type="match status" value="1"/>
</dbReference>